<sequence length="190" mass="21488">MDRRWIAILIILIIGVGCGFFIAQHSTTIGHAIADVSKSTVSQPYGFSVGSSDDTNLELENRNTKEKIFIEDLGPKDTAKKSFKSKLKEISESDTVKIIDNKTINTPNGLKLYIAHYTDSDKESLKNQSIAYYYTYDHTFYTKLTGFDDIGNLDEKIIFISDSIQPDYKKPQDPQEKQSELSVDMNDVRS</sequence>
<name>A0A8T3V324_9EURY</name>
<evidence type="ECO:0000256" key="1">
    <source>
        <dbReference type="SAM" id="MobiDB-lite"/>
    </source>
</evidence>
<comment type="caution">
    <text evidence="3">The sequence shown here is derived from an EMBL/GenBank/DDBJ whole genome shotgun (WGS) entry which is preliminary data.</text>
</comment>
<feature type="transmembrane region" description="Helical" evidence="2">
    <location>
        <begin position="6"/>
        <end position="23"/>
    </location>
</feature>
<dbReference type="Proteomes" id="UP000783037">
    <property type="component" value="Unassembled WGS sequence"/>
</dbReference>
<keyword evidence="2" id="KW-1133">Transmembrane helix</keyword>
<feature type="region of interest" description="Disordered" evidence="1">
    <location>
        <begin position="166"/>
        <end position="190"/>
    </location>
</feature>
<dbReference type="EMBL" id="SUTK01000001">
    <property type="protein sequence ID" value="MBE6500893.1"/>
    <property type="molecule type" value="Genomic_DNA"/>
</dbReference>
<evidence type="ECO:0008006" key="5">
    <source>
        <dbReference type="Google" id="ProtNLM"/>
    </source>
</evidence>
<organism evidence="3 4">
    <name type="scientific">Methanobrevibacter thaueri</name>
    <dbReference type="NCBI Taxonomy" id="190975"/>
    <lineage>
        <taxon>Archaea</taxon>
        <taxon>Methanobacteriati</taxon>
        <taxon>Methanobacteriota</taxon>
        <taxon>Methanomada group</taxon>
        <taxon>Methanobacteria</taxon>
        <taxon>Methanobacteriales</taxon>
        <taxon>Methanobacteriaceae</taxon>
        <taxon>Methanobrevibacter</taxon>
    </lineage>
</organism>
<feature type="compositionally biased region" description="Basic and acidic residues" evidence="1">
    <location>
        <begin position="167"/>
        <end position="179"/>
    </location>
</feature>
<evidence type="ECO:0000313" key="3">
    <source>
        <dbReference type="EMBL" id="MBE6500893.1"/>
    </source>
</evidence>
<reference evidence="3" key="1">
    <citation type="submission" date="2019-04" db="EMBL/GenBank/DDBJ databases">
        <title>Evolution of Biomass-Degrading Anaerobic Consortia Revealed by Metagenomics.</title>
        <authorList>
            <person name="Peng X."/>
        </authorList>
    </citation>
    <scope>NUCLEOTIDE SEQUENCE</scope>
    <source>
        <strain evidence="3">SIG18</strain>
    </source>
</reference>
<keyword evidence="2" id="KW-0472">Membrane</keyword>
<keyword evidence="2" id="KW-0812">Transmembrane</keyword>
<dbReference type="RefSeq" id="WP_292751910.1">
    <property type="nucleotide sequence ID" value="NZ_SUTK01000001.1"/>
</dbReference>
<protein>
    <recommendedName>
        <fullName evidence="5">Lipoprotein</fullName>
    </recommendedName>
</protein>
<gene>
    <name evidence="3" type="ORF">E7Z79_00430</name>
</gene>
<proteinExistence type="predicted"/>
<evidence type="ECO:0000313" key="4">
    <source>
        <dbReference type="Proteomes" id="UP000783037"/>
    </source>
</evidence>
<dbReference type="PROSITE" id="PS51257">
    <property type="entry name" value="PROKAR_LIPOPROTEIN"/>
    <property type="match status" value="1"/>
</dbReference>
<dbReference type="AlphaFoldDB" id="A0A8T3V324"/>
<accession>A0A8T3V324</accession>
<evidence type="ECO:0000256" key="2">
    <source>
        <dbReference type="SAM" id="Phobius"/>
    </source>
</evidence>